<evidence type="ECO:0000313" key="1">
    <source>
        <dbReference type="EMBL" id="EFQ82522.1"/>
    </source>
</evidence>
<dbReference type="AlphaFoldDB" id="E2SDE5"/>
<protein>
    <submittedName>
        <fullName evidence="1">Uncharacterized protein</fullName>
    </submittedName>
</protein>
<dbReference type="InterPro" id="IPR043857">
    <property type="entry name" value="DUF5819"/>
</dbReference>
<dbReference type="Proteomes" id="UP000003111">
    <property type="component" value="Unassembled WGS sequence"/>
</dbReference>
<dbReference type="RefSeq" id="WP_007076823.1">
    <property type="nucleotide sequence ID" value="NZ_CM001024.1"/>
</dbReference>
<dbReference type="EMBL" id="ACLF03000006">
    <property type="protein sequence ID" value="EFQ82522.1"/>
    <property type="molecule type" value="Genomic_DNA"/>
</dbReference>
<comment type="caution">
    <text evidence="1">The sequence shown here is derived from an EMBL/GenBank/DDBJ whole genome shotgun (WGS) entry which is preliminary data.</text>
</comment>
<proteinExistence type="predicted"/>
<accession>E2SDE5</accession>
<dbReference type="Pfam" id="PF19136">
    <property type="entry name" value="DUF5819"/>
    <property type="match status" value="1"/>
</dbReference>
<dbReference type="OrthoDB" id="9342777at2"/>
<name>E2SDE5_9ACTN</name>
<reference evidence="1" key="1">
    <citation type="submission" date="2010-08" db="EMBL/GenBank/DDBJ databases">
        <authorList>
            <person name="Muzny D."/>
            <person name="Qin X."/>
            <person name="Buhay C."/>
            <person name="Dugan-Rocha S."/>
            <person name="Ding Y."/>
            <person name="Chen G."/>
            <person name="Hawes A."/>
            <person name="Holder M."/>
            <person name="Jhangiani S."/>
            <person name="Johnson A."/>
            <person name="Khan Z."/>
            <person name="Li Z."/>
            <person name="Liu W."/>
            <person name="Liu X."/>
            <person name="Perez L."/>
            <person name="Shen H."/>
            <person name="Wang Q."/>
            <person name="Watt J."/>
            <person name="Xi L."/>
            <person name="Xin Y."/>
            <person name="Zhou J."/>
            <person name="Deng J."/>
            <person name="Jiang H."/>
            <person name="Liu Y."/>
            <person name="Qu J."/>
            <person name="Song X.-Z."/>
            <person name="Zhang L."/>
            <person name="Villasana D."/>
            <person name="Johnson A."/>
            <person name="Liu J."/>
            <person name="Liyanage D."/>
            <person name="Lorensuhewa L."/>
            <person name="Robinson T."/>
            <person name="Song A."/>
            <person name="Song B.-B."/>
            <person name="Dinh H."/>
            <person name="Thornton R."/>
            <person name="Coyle M."/>
            <person name="Francisco L."/>
            <person name="Jackson L."/>
            <person name="Javaid M."/>
            <person name="Korchina V."/>
            <person name="Kovar C."/>
            <person name="Mata R."/>
            <person name="Mathew T."/>
            <person name="Ngo R."/>
            <person name="Nguyen L."/>
            <person name="Nguyen N."/>
            <person name="Okwuonu G."/>
            <person name="Ongeri F."/>
            <person name="Pham C."/>
            <person name="Simmons D."/>
            <person name="Wilczek-Boney K."/>
            <person name="Hale W."/>
            <person name="Jakkamsetti A."/>
            <person name="Pham P."/>
            <person name="Ruth R."/>
            <person name="San Lucas F."/>
            <person name="Warren J."/>
            <person name="Zhang J."/>
            <person name="Zhao Z."/>
            <person name="Zhou C."/>
            <person name="Zhu D."/>
            <person name="Lee S."/>
            <person name="Bess C."/>
            <person name="Blankenburg K."/>
            <person name="Forbes L."/>
            <person name="Fu Q."/>
            <person name="Gubbala S."/>
            <person name="Hirani K."/>
            <person name="Jayaseelan J.C."/>
            <person name="Lara F."/>
            <person name="Munidasa M."/>
            <person name="Palculict T."/>
            <person name="Patil S."/>
            <person name="Pu L.-L."/>
            <person name="Saada N."/>
            <person name="Tang L."/>
            <person name="Weissenberger G."/>
            <person name="Zhu Y."/>
            <person name="Hemphill L."/>
            <person name="Shang Y."/>
            <person name="Youmans B."/>
            <person name="Ayvaz T."/>
            <person name="Ross M."/>
            <person name="Santibanez J."/>
            <person name="Aqrawi P."/>
            <person name="Gross S."/>
            <person name="Joshi V."/>
            <person name="Fowler G."/>
            <person name="Nazareth L."/>
            <person name="Reid J."/>
            <person name="Worley K."/>
            <person name="Petrosino J."/>
            <person name="Highlander S."/>
            <person name="Gibbs R."/>
        </authorList>
    </citation>
    <scope>NUCLEOTIDE SEQUENCE [LARGE SCALE GENOMIC DNA]</scope>
    <source>
        <strain evidence="1">DSM 15272</strain>
    </source>
</reference>
<keyword evidence="2" id="KW-1185">Reference proteome</keyword>
<sequence length="252" mass="27371">MVSPSLEDSRSIEDPPVGGPTRWIFRALLVAVLVHTTAVALWVGPPNLIKAEVGTDRLAAYIDPFFDQSWSIFAPVPKRGSSVLEVRAMLPDGEVSEWVAVTEGENELVRYSLTPGRMSIASRRVATTLTNASSRLSTAQAEVVARDWTDTDSLRSALLAAAGADAAAADLYLQGDTAAVAYATLTARTRWDDVDQVQYRTRRQMVREYADRGDEPVQVLDWVVGGWRSAASVSPVAVEQFADHLDDIGVTP</sequence>
<gene>
    <name evidence="1" type="ORF">HMPREF0063_11731</name>
</gene>
<organism evidence="1 2">
    <name type="scientific">Aeromicrobium marinum DSM 15272</name>
    <dbReference type="NCBI Taxonomy" id="585531"/>
    <lineage>
        <taxon>Bacteria</taxon>
        <taxon>Bacillati</taxon>
        <taxon>Actinomycetota</taxon>
        <taxon>Actinomycetes</taxon>
        <taxon>Propionibacteriales</taxon>
        <taxon>Nocardioidaceae</taxon>
        <taxon>Aeromicrobium</taxon>
    </lineage>
</organism>
<dbReference type="HOGENOM" id="CLU_1109597_0_0_11"/>
<dbReference type="STRING" id="585531.HMPREF0063_11731"/>
<evidence type="ECO:0000313" key="2">
    <source>
        <dbReference type="Proteomes" id="UP000003111"/>
    </source>
</evidence>